<reference evidence="3 4" key="1">
    <citation type="journal article" date="2019" name="Nat. Ecol. Evol.">
        <title>Megaphylogeny resolves global patterns of mushroom evolution.</title>
        <authorList>
            <person name="Varga T."/>
            <person name="Krizsan K."/>
            <person name="Foldi C."/>
            <person name="Dima B."/>
            <person name="Sanchez-Garcia M."/>
            <person name="Sanchez-Ramirez S."/>
            <person name="Szollosi G.J."/>
            <person name="Szarkandi J.G."/>
            <person name="Papp V."/>
            <person name="Albert L."/>
            <person name="Andreopoulos W."/>
            <person name="Angelini C."/>
            <person name="Antonin V."/>
            <person name="Barry K.W."/>
            <person name="Bougher N.L."/>
            <person name="Buchanan P."/>
            <person name="Buyck B."/>
            <person name="Bense V."/>
            <person name="Catcheside P."/>
            <person name="Chovatia M."/>
            <person name="Cooper J."/>
            <person name="Damon W."/>
            <person name="Desjardin D."/>
            <person name="Finy P."/>
            <person name="Geml J."/>
            <person name="Haridas S."/>
            <person name="Hughes K."/>
            <person name="Justo A."/>
            <person name="Karasinski D."/>
            <person name="Kautmanova I."/>
            <person name="Kiss B."/>
            <person name="Kocsube S."/>
            <person name="Kotiranta H."/>
            <person name="LaButti K.M."/>
            <person name="Lechner B.E."/>
            <person name="Liimatainen K."/>
            <person name="Lipzen A."/>
            <person name="Lukacs Z."/>
            <person name="Mihaltcheva S."/>
            <person name="Morgado L.N."/>
            <person name="Niskanen T."/>
            <person name="Noordeloos M.E."/>
            <person name="Ohm R.A."/>
            <person name="Ortiz-Santana B."/>
            <person name="Ovrebo C."/>
            <person name="Racz N."/>
            <person name="Riley R."/>
            <person name="Savchenko A."/>
            <person name="Shiryaev A."/>
            <person name="Soop K."/>
            <person name="Spirin V."/>
            <person name="Szebenyi C."/>
            <person name="Tomsovsky M."/>
            <person name="Tulloss R.E."/>
            <person name="Uehling J."/>
            <person name="Grigoriev I.V."/>
            <person name="Vagvolgyi C."/>
            <person name="Papp T."/>
            <person name="Martin F.M."/>
            <person name="Miettinen O."/>
            <person name="Hibbett D.S."/>
            <person name="Nagy L.G."/>
        </authorList>
    </citation>
    <scope>NUCLEOTIDE SEQUENCE [LARGE SCALE GENOMIC DNA]</scope>
    <source>
        <strain evidence="3 4">HHB13444</strain>
    </source>
</reference>
<dbReference type="Proteomes" id="UP000308197">
    <property type="component" value="Unassembled WGS sequence"/>
</dbReference>
<dbReference type="EMBL" id="ML211224">
    <property type="protein sequence ID" value="TFK85958.1"/>
    <property type="molecule type" value="Genomic_DNA"/>
</dbReference>
<dbReference type="EMBL" id="ML211304">
    <property type="protein sequence ID" value="TFK84631.1"/>
    <property type="molecule type" value="Genomic_DNA"/>
</dbReference>
<evidence type="ECO:0000256" key="1">
    <source>
        <dbReference type="SAM" id="MobiDB-lite"/>
    </source>
</evidence>
<proteinExistence type="predicted"/>
<accession>A0A5C3PBE2</accession>
<name>A0A5C3PBE2_9APHY</name>
<dbReference type="AlphaFoldDB" id="A0A5C3PBE2"/>
<evidence type="ECO:0000313" key="3">
    <source>
        <dbReference type="EMBL" id="TFK85958.1"/>
    </source>
</evidence>
<protein>
    <submittedName>
        <fullName evidence="3">Uncharacterized protein</fullName>
    </submittedName>
</protein>
<feature type="region of interest" description="Disordered" evidence="1">
    <location>
        <begin position="21"/>
        <end position="54"/>
    </location>
</feature>
<organism evidence="3 4">
    <name type="scientific">Polyporus arcularius HHB13444</name>
    <dbReference type="NCBI Taxonomy" id="1314778"/>
    <lineage>
        <taxon>Eukaryota</taxon>
        <taxon>Fungi</taxon>
        <taxon>Dikarya</taxon>
        <taxon>Basidiomycota</taxon>
        <taxon>Agaricomycotina</taxon>
        <taxon>Agaricomycetes</taxon>
        <taxon>Polyporales</taxon>
        <taxon>Polyporaceae</taxon>
        <taxon>Polyporus</taxon>
    </lineage>
</organism>
<evidence type="ECO:0000313" key="4">
    <source>
        <dbReference type="Proteomes" id="UP000308197"/>
    </source>
</evidence>
<keyword evidence="4" id="KW-1185">Reference proteome</keyword>
<sequence>MGGRPPHPLPAPPAALSPVASLVRSGCPRPPCARSPVQTASADANEVPVSTVAR</sequence>
<evidence type="ECO:0000313" key="2">
    <source>
        <dbReference type="EMBL" id="TFK84631.1"/>
    </source>
</evidence>
<gene>
    <name evidence="3" type="ORF">K466DRAFT_587680</name>
    <name evidence="2" type="ORF">K466DRAFT_588787</name>
</gene>